<keyword evidence="3" id="KW-1185">Reference proteome</keyword>
<protein>
    <submittedName>
        <fullName evidence="1">(wild Malaysian banana) hypothetical protein</fullName>
    </submittedName>
</protein>
<dbReference type="EMBL" id="HG996470">
    <property type="protein sequence ID" value="CAG1840348.1"/>
    <property type="molecule type" value="Genomic_DNA"/>
</dbReference>
<gene>
    <name evidence="1" type="ORF">GSMUA_281220.1</name>
</gene>
<dbReference type="OMA" id="FARFNIN"/>
<dbReference type="EnsemblPlants" id="Ma05_t29300.1">
    <property type="protein sequence ID" value="Ma05_p29300.1"/>
    <property type="gene ID" value="Ma05_g29300"/>
</dbReference>
<reference evidence="2" key="2">
    <citation type="submission" date="2021-05" db="UniProtKB">
        <authorList>
            <consortium name="EnsemblPlants"/>
        </authorList>
    </citation>
    <scope>IDENTIFICATION</scope>
    <source>
        <strain evidence="2">subsp. malaccensis</strain>
    </source>
</reference>
<dbReference type="Gramene" id="Ma05_t29300.1">
    <property type="protein sequence ID" value="Ma05_p29300.1"/>
    <property type="gene ID" value="Ma05_g29300"/>
</dbReference>
<dbReference type="AlphaFoldDB" id="A0A804J9V0"/>
<evidence type="ECO:0000313" key="2">
    <source>
        <dbReference type="EnsemblPlants" id="Ma05_p29300.1"/>
    </source>
</evidence>
<proteinExistence type="predicted"/>
<name>A0A804J9V0_MUSAM</name>
<evidence type="ECO:0000313" key="1">
    <source>
        <dbReference type="EMBL" id="CAG1840348.1"/>
    </source>
</evidence>
<organism evidence="2 3">
    <name type="scientific">Musa acuminata subsp. malaccensis</name>
    <name type="common">Wild banana</name>
    <name type="synonym">Musa malaccensis</name>
    <dbReference type="NCBI Taxonomy" id="214687"/>
    <lineage>
        <taxon>Eukaryota</taxon>
        <taxon>Viridiplantae</taxon>
        <taxon>Streptophyta</taxon>
        <taxon>Embryophyta</taxon>
        <taxon>Tracheophyta</taxon>
        <taxon>Spermatophyta</taxon>
        <taxon>Magnoliopsida</taxon>
        <taxon>Liliopsida</taxon>
        <taxon>Zingiberales</taxon>
        <taxon>Musaceae</taxon>
        <taxon>Musa</taxon>
    </lineage>
</organism>
<dbReference type="Gene3D" id="1.10.472.10">
    <property type="entry name" value="Cyclin-like"/>
    <property type="match status" value="1"/>
</dbReference>
<accession>A0A804J9V0</accession>
<reference evidence="1" key="1">
    <citation type="submission" date="2021-03" db="EMBL/GenBank/DDBJ databases">
        <authorList>
            <consortium name="Genoscope - CEA"/>
            <person name="William W."/>
        </authorList>
    </citation>
    <scope>NUCLEOTIDE SEQUENCE</scope>
    <source>
        <strain evidence="1">Doubled-haploid Pahang</strain>
    </source>
</reference>
<evidence type="ECO:0000313" key="3">
    <source>
        <dbReference type="Proteomes" id="UP000012960"/>
    </source>
</evidence>
<dbReference type="Proteomes" id="UP000012960">
    <property type="component" value="Unplaced"/>
</dbReference>
<sequence>MVYTAADTFYVTDERSKNPPSSKDGIDEETETMPRLYNCGSPSFFSFVSSLTIKTTGQVLLHWFYCKKSFARFSVKQSFYVYVYFIDKLDFC</sequence>
<dbReference type="InParanoid" id="A0A804J9V0"/>